<protein>
    <submittedName>
        <fullName evidence="1">Uncharacterized protein</fullName>
    </submittedName>
</protein>
<gene>
    <name evidence="1" type="ORF">SCOCK_540015</name>
</gene>
<comment type="caution">
    <text evidence="1">The sequence shown here is derived from an EMBL/GenBank/DDBJ whole genome shotgun (WGS) entry which is preliminary data.</text>
</comment>
<evidence type="ECO:0000313" key="1">
    <source>
        <dbReference type="EMBL" id="CAG6397414.1"/>
    </source>
</evidence>
<reference evidence="1" key="1">
    <citation type="submission" date="2021-05" db="EMBL/GenBank/DDBJ databases">
        <authorList>
            <person name="Arsene-Ploetze F."/>
        </authorList>
    </citation>
    <scope>NUCLEOTIDE SEQUENCE</scope>
    <source>
        <strain evidence="1">DSM 42138</strain>
    </source>
</reference>
<organism evidence="1 2">
    <name type="scientific">Actinacidiphila cocklensis</name>
    <dbReference type="NCBI Taxonomy" id="887465"/>
    <lineage>
        <taxon>Bacteria</taxon>
        <taxon>Bacillati</taxon>
        <taxon>Actinomycetota</taxon>
        <taxon>Actinomycetes</taxon>
        <taxon>Kitasatosporales</taxon>
        <taxon>Streptomycetaceae</taxon>
        <taxon>Actinacidiphila</taxon>
    </lineage>
</organism>
<proteinExistence type="predicted"/>
<name>A0A9W4E1K7_9ACTN</name>
<accession>A0A9W4E1K7</accession>
<dbReference type="EMBL" id="CAJSLV010000086">
    <property type="protein sequence ID" value="CAG6397414.1"/>
    <property type="molecule type" value="Genomic_DNA"/>
</dbReference>
<dbReference type="AlphaFoldDB" id="A0A9W4E1K7"/>
<evidence type="ECO:0000313" key="2">
    <source>
        <dbReference type="Proteomes" id="UP001152519"/>
    </source>
</evidence>
<dbReference type="Proteomes" id="UP001152519">
    <property type="component" value="Unassembled WGS sequence"/>
</dbReference>
<sequence length="194" mass="21924">MRVADAEVSEDDVPDGLLGWCLVANVSQEIARGEFGLELQRGTKHFAAGALLWIPPVPWDPGWRRVRAVGRHRGNTRRYVNMILRVDDLENFRVKGVYSEGLVRGLNGYDHDPATPRKLRRPWTRERAQSYADAWNVKGDRVHVDGVRHPIAGVPNPPPLEIELDGETLHLAFYSGRGVHYSRLPPPTEWVPEA</sequence>
<keyword evidence="2" id="KW-1185">Reference proteome</keyword>